<evidence type="ECO:0000313" key="1">
    <source>
        <dbReference type="EMBL" id="CAG6457839.1"/>
    </source>
</evidence>
<reference evidence="1" key="1">
    <citation type="submission" date="2021-05" db="EMBL/GenBank/DDBJ databases">
        <authorList>
            <person name="Alioto T."/>
            <person name="Alioto T."/>
            <person name="Gomez Garrido J."/>
        </authorList>
    </citation>
    <scope>NUCLEOTIDE SEQUENCE</scope>
</reference>
<protein>
    <submittedName>
        <fullName evidence="1">(northern house mosquito) hypothetical protein</fullName>
    </submittedName>
</protein>
<dbReference type="EMBL" id="HBUE01033453">
    <property type="protein sequence ID" value="CAG6457839.1"/>
    <property type="molecule type" value="Transcribed_RNA"/>
</dbReference>
<organism evidence="1">
    <name type="scientific">Culex pipiens</name>
    <name type="common">House mosquito</name>
    <dbReference type="NCBI Taxonomy" id="7175"/>
    <lineage>
        <taxon>Eukaryota</taxon>
        <taxon>Metazoa</taxon>
        <taxon>Ecdysozoa</taxon>
        <taxon>Arthropoda</taxon>
        <taxon>Hexapoda</taxon>
        <taxon>Insecta</taxon>
        <taxon>Pterygota</taxon>
        <taxon>Neoptera</taxon>
        <taxon>Endopterygota</taxon>
        <taxon>Diptera</taxon>
        <taxon>Nematocera</taxon>
        <taxon>Culicoidea</taxon>
        <taxon>Culicidae</taxon>
        <taxon>Culicinae</taxon>
        <taxon>Culicini</taxon>
        <taxon>Culex</taxon>
        <taxon>Culex</taxon>
    </lineage>
</organism>
<proteinExistence type="predicted"/>
<dbReference type="AlphaFoldDB" id="A0A8D8AIJ3"/>
<name>A0A8D8AIJ3_CULPI</name>
<sequence>MEQASGRRRICLLGSWPGTFPLSRRMRSCRSEPDLVRTVLSGCQNELSHVSSSANWPLKPCGRWTRIPVVFVTPNLRQLYRYHRRNQQHHLFKLQRPAWASRCKWP</sequence>
<accession>A0A8D8AIJ3</accession>